<dbReference type="InterPro" id="IPR052096">
    <property type="entry name" value="Endocannabinoid_amidase"/>
</dbReference>
<dbReference type="EMBL" id="BMAT01002771">
    <property type="protein sequence ID" value="GFS13581.1"/>
    <property type="molecule type" value="Genomic_DNA"/>
</dbReference>
<gene>
    <name evidence="6" type="ORF">ElyMa_001400600</name>
</gene>
<feature type="coiled-coil region" evidence="4">
    <location>
        <begin position="53"/>
        <end position="80"/>
    </location>
</feature>
<dbReference type="InterPro" id="IPR036928">
    <property type="entry name" value="AS_sf"/>
</dbReference>
<dbReference type="GO" id="GO:0017064">
    <property type="term" value="F:fatty acid amide hydrolase activity"/>
    <property type="evidence" value="ECO:0007669"/>
    <property type="project" value="TreeGrafter"/>
</dbReference>
<dbReference type="PANTHER" id="PTHR45847:SF6">
    <property type="entry name" value="FATTY ACID AMIDE HYDROLASE"/>
    <property type="match status" value="1"/>
</dbReference>
<dbReference type="Gene3D" id="3.90.1300.10">
    <property type="entry name" value="Amidase signature (AS) domain"/>
    <property type="match status" value="1"/>
</dbReference>
<accession>A0AAV4IYH5</accession>
<feature type="active site" description="Acyl-ester intermediate" evidence="3">
    <location>
        <position position="255"/>
    </location>
</feature>
<name>A0AAV4IYH5_9GAST</name>
<dbReference type="InterPro" id="IPR023631">
    <property type="entry name" value="Amidase_dom"/>
</dbReference>
<dbReference type="AlphaFoldDB" id="A0AAV4IYH5"/>
<dbReference type="Proteomes" id="UP000762676">
    <property type="component" value="Unassembled WGS sequence"/>
</dbReference>
<evidence type="ECO:0000256" key="2">
    <source>
        <dbReference type="ARBA" id="ARBA00022801"/>
    </source>
</evidence>
<dbReference type="Pfam" id="PF01425">
    <property type="entry name" value="Amidase"/>
    <property type="match status" value="1"/>
</dbReference>
<evidence type="ECO:0000256" key="4">
    <source>
        <dbReference type="SAM" id="Coils"/>
    </source>
</evidence>
<feature type="domain" description="Amidase" evidence="5">
    <location>
        <begin position="104"/>
        <end position="582"/>
    </location>
</feature>
<evidence type="ECO:0000256" key="1">
    <source>
        <dbReference type="ARBA" id="ARBA00009199"/>
    </source>
</evidence>
<dbReference type="GO" id="GO:0009062">
    <property type="term" value="P:fatty acid catabolic process"/>
    <property type="evidence" value="ECO:0007669"/>
    <property type="project" value="TreeGrafter"/>
</dbReference>
<evidence type="ECO:0000313" key="6">
    <source>
        <dbReference type="EMBL" id="GFS13581.1"/>
    </source>
</evidence>
<sequence>MGMWEGASAFVHRLLWTLDRYNLLQVAVAAAVVLSSTKAGMHLYKRQKRNQLLQKMKARGQRAKRRINELREELKTCKINADVTTWGIQQLHAALQAGHVTATEVLRAYQAKALEVNDRTNAITDVIKSAVTRAAQLDKLPAEQRGPLHGIPISLKETCGLEGFDCTAGFGELIDIPLDKDSNLVKVLKSKGAVPFIRTNIPQGMRSYSCCNAIYGESKNPHNPERCTGGSSGGEAAMIAGQGSILGIGSDLGGSVRNPAHFCGITSLKPTAGRLGNYGNFNASTPNGQTLVLTTDGPMGRDVDTLVHLLRATMGPSLWELEPHTVPLPFNEEMFSSTRPLRIGYYVSDNITRPLPAVERAVSWAVKTLEARGHTILKFDPKSYGLDAFGAYLFKAMLADQGQGYDELLKYDNSFEPMVGFWQMGKLPDWIRFSIAKSMERNADNVTSYTLNQGQIKNVGEYFQLALDLQEFQQDYIKHWKQQELDVMICPPWPASSTKLDLIAKVVVGGTYTIIWNVMNFPAGVVPVTKVTPSDVEKALDPSTYPAKHLQEKLFQADAQGSEGLPIAVQVAGLPYKEEMVLRVMAELEAAAKSEAD</sequence>
<dbReference type="PROSITE" id="PS00571">
    <property type="entry name" value="AMIDASES"/>
    <property type="match status" value="1"/>
</dbReference>
<dbReference type="PIRSF" id="PIRSF001221">
    <property type="entry name" value="Amidase_fungi"/>
    <property type="match status" value="1"/>
</dbReference>
<reference evidence="6 7" key="1">
    <citation type="journal article" date="2021" name="Elife">
        <title>Chloroplast acquisition without the gene transfer in kleptoplastic sea slugs, Plakobranchus ocellatus.</title>
        <authorList>
            <person name="Maeda T."/>
            <person name="Takahashi S."/>
            <person name="Yoshida T."/>
            <person name="Shimamura S."/>
            <person name="Takaki Y."/>
            <person name="Nagai Y."/>
            <person name="Toyoda A."/>
            <person name="Suzuki Y."/>
            <person name="Arimoto A."/>
            <person name="Ishii H."/>
            <person name="Satoh N."/>
            <person name="Nishiyama T."/>
            <person name="Hasebe M."/>
            <person name="Maruyama T."/>
            <person name="Minagawa J."/>
            <person name="Obokata J."/>
            <person name="Shigenobu S."/>
        </authorList>
    </citation>
    <scope>NUCLEOTIDE SEQUENCE [LARGE SCALE GENOMIC DNA]</scope>
</reference>
<keyword evidence="4" id="KW-0175">Coiled coil</keyword>
<dbReference type="GO" id="GO:0004040">
    <property type="term" value="F:amidase activity"/>
    <property type="evidence" value="ECO:0007669"/>
    <property type="project" value="TreeGrafter"/>
</dbReference>
<dbReference type="InterPro" id="IPR020556">
    <property type="entry name" value="Amidase_CS"/>
</dbReference>
<keyword evidence="2 6" id="KW-0378">Hydrolase</keyword>
<evidence type="ECO:0000259" key="5">
    <source>
        <dbReference type="Pfam" id="PF01425"/>
    </source>
</evidence>
<feature type="active site" description="Charge relay system" evidence="3">
    <location>
        <position position="231"/>
    </location>
</feature>
<organism evidence="6 7">
    <name type="scientific">Elysia marginata</name>
    <dbReference type="NCBI Taxonomy" id="1093978"/>
    <lineage>
        <taxon>Eukaryota</taxon>
        <taxon>Metazoa</taxon>
        <taxon>Spiralia</taxon>
        <taxon>Lophotrochozoa</taxon>
        <taxon>Mollusca</taxon>
        <taxon>Gastropoda</taxon>
        <taxon>Heterobranchia</taxon>
        <taxon>Euthyneura</taxon>
        <taxon>Panpulmonata</taxon>
        <taxon>Sacoglossa</taxon>
        <taxon>Placobranchoidea</taxon>
        <taxon>Plakobranchidae</taxon>
        <taxon>Elysia</taxon>
    </lineage>
</organism>
<proteinExistence type="inferred from homology"/>
<dbReference type="FunFam" id="3.90.1300.10:FF:000003">
    <property type="entry name" value="Amidase signature enzyme"/>
    <property type="match status" value="1"/>
</dbReference>
<dbReference type="SUPFAM" id="SSF75304">
    <property type="entry name" value="Amidase signature (AS) enzymes"/>
    <property type="match status" value="1"/>
</dbReference>
<evidence type="ECO:0000313" key="7">
    <source>
        <dbReference type="Proteomes" id="UP000762676"/>
    </source>
</evidence>
<comment type="similarity">
    <text evidence="1">Belongs to the amidase family.</text>
</comment>
<protein>
    <submittedName>
        <fullName evidence="6">Fatty acid amide hydrolase 1</fullName>
    </submittedName>
</protein>
<feature type="active site" description="Charge relay system" evidence="3">
    <location>
        <position position="156"/>
    </location>
</feature>
<keyword evidence="7" id="KW-1185">Reference proteome</keyword>
<dbReference type="PANTHER" id="PTHR45847">
    <property type="entry name" value="FATTY ACID AMIDE HYDROLASE"/>
    <property type="match status" value="1"/>
</dbReference>
<evidence type="ECO:0000256" key="3">
    <source>
        <dbReference type="PIRSR" id="PIRSR001221-1"/>
    </source>
</evidence>
<comment type="caution">
    <text evidence="6">The sequence shown here is derived from an EMBL/GenBank/DDBJ whole genome shotgun (WGS) entry which is preliminary data.</text>
</comment>